<dbReference type="Proteomes" id="UP000003233">
    <property type="component" value="Unassembled WGS sequence"/>
</dbReference>
<dbReference type="GO" id="GO:0016020">
    <property type="term" value="C:membrane"/>
    <property type="evidence" value="ECO:0007669"/>
    <property type="project" value="InterPro"/>
</dbReference>
<dbReference type="AlphaFoldDB" id="H1PQS2"/>
<gene>
    <name evidence="3" type="ORF">HMPREF0402_00765</name>
</gene>
<sequence>MKNIVLVTHGSFAEGILTSLKLVYGNTENTVPVTITASESIQEILSMIRKRIDEFKNDEPVVIITDIAGGSTTQAALEALSYKENIYLLTGLSLGLLLEVVLADFTDSKAENIEILNEIIENSKQTINLITDLEENIDSVSDNCEL</sequence>
<dbReference type="PANTHER" id="PTHR33799">
    <property type="entry name" value="PTS PERMEASE-RELATED-RELATED"/>
    <property type="match status" value="1"/>
</dbReference>
<dbReference type="HOGENOM" id="CLU_123235_3_1_0"/>
<dbReference type="PROSITE" id="PS51096">
    <property type="entry name" value="PTS_EIIA_TYPE_4"/>
    <property type="match status" value="1"/>
</dbReference>
<dbReference type="Gene3D" id="3.40.50.510">
    <property type="entry name" value="Phosphotransferase system, mannose-type IIA component"/>
    <property type="match status" value="1"/>
</dbReference>
<organism evidence="3 4">
    <name type="scientific">Fusobacterium ulcerans 12-1B</name>
    <dbReference type="NCBI Taxonomy" id="457404"/>
    <lineage>
        <taxon>Bacteria</taxon>
        <taxon>Fusobacteriati</taxon>
        <taxon>Fusobacteriota</taxon>
        <taxon>Fusobacteriia</taxon>
        <taxon>Fusobacteriales</taxon>
        <taxon>Fusobacteriaceae</taxon>
        <taxon>Fusobacterium</taxon>
    </lineage>
</organism>
<dbReference type="RefSeq" id="WP_008696169.1">
    <property type="nucleotide sequence ID" value="NZ_KE161007.1"/>
</dbReference>
<reference evidence="3 4" key="1">
    <citation type="submission" date="2012-07" db="EMBL/GenBank/DDBJ databases">
        <title>The Genome Sequence of Fusobacterium ulcerans 12_1B.</title>
        <authorList>
            <consortium name="The Broad Institute Genome Sequencing Platform"/>
            <person name="Earl A."/>
            <person name="Ward D."/>
            <person name="Feldgarden M."/>
            <person name="Gevers D."/>
            <person name="Strauss J."/>
            <person name="Ambrose C.E."/>
            <person name="Allen-Vercoe E."/>
            <person name="Walker B."/>
            <person name="Young S.K."/>
            <person name="Zeng Q."/>
            <person name="Gargeya S."/>
            <person name="Fitzgerald M."/>
            <person name="Haas B."/>
            <person name="Abouelleil A."/>
            <person name="Alvarado L."/>
            <person name="Arachchi H.M."/>
            <person name="Berlin A.M."/>
            <person name="Chapman S.B."/>
            <person name="Goldberg J."/>
            <person name="Griggs A."/>
            <person name="Gujja S."/>
            <person name="Hansen M."/>
            <person name="Howarth C."/>
            <person name="Imamovic A."/>
            <person name="Larimer J."/>
            <person name="McCowen C."/>
            <person name="Montmayeur A."/>
            <person name="Murphy C."/>
            <person name="Neiman D."/>
            <person name="Pearson M."/>
            <person name="Priest M."/>
            <person name="Roberts A."/>
            <person name="Saif S."/>
            <person name="Shea T."/>
            <person name="Sisk P."/>
            <person name="Sykes S."/>
            <person name="Wortman J."/>
            <person name="Nusbaum C."/>
            <person name="Birren B."/>
        </authorList>
    </citation>
    <scope>NUCLEOTIDE SEQUENCE [LARGE SCALE GENOMIC DNA]</scope>
    <source>
        <strain evidence="3 4">12_1B</strain>
    </source>
</reference>
<evidence type="ECO:0000313" key="3">
    <source>
        <dbReference type="EMBL" id="EHO82735.1"/>
    </source>
</evidence>
<evidence type="ECO:0000313" key="4">
    <source>
        <dbReference type="Proteomes" id="UP000003233"/>
    </source>
</evidence>
<dbReference type="EMBL" id="AGWJ02000002">
    <property type="protein sequence ID" value="EHO82735.1"/>
    <property type="molecule type" value="Genomic_DNA"/>
</dbReference>
<dbReference type="GO" id="GO:0009401">
    <property type="term" value="P:phosphoenolpyruvate-dependent sugar phosphotransferase system"/>
    <property type="evidence" value="ECO:0007669"/>
    <property type="project" value="InterPro"/>
</dbReference>
<dbReference type="PANTHER" id="PTHR33799:SF1">
    <property type="entry name" value="PTS SYSTEM MANNOSE-SPECIFIC EIIAB COMPONENT-RELATED"/>
    <property type="match status" value="1"/>
</dbReference>
<dbReference type="InterPro" id="IPR036662">
    <property type="entry name" value="PTS_EIIA_man-typ_sf"/>
</dbReference>
<comment type="caution">
    <text evidence="3">The sequence shown here is derived from an EMBL/GenBank/DDBJ whole genome shotgun (WGS) entry which is preliminary data.</text>
</comment>
<evidence type="ECO:0000256" key="1">
    <source>
        <dbReference type="ARBA" id="ARBA00022679"/>
    </source>
</evidence>
<feature type="domain" description="PTS EIIA type-4" evidence="2">
    <location>
        <begin position="1"/>
        <end position="127"/>
    </location>
</feature>
<keyword evidence="4" id="KW-1185">Reference proteome</keyword>
<protein>
    <submittedName>
        <fullName evidence="3">PTS system, mannose/fructose/sorbose family, IIA component</fullName>
    </submittedName>
</protein>
<evidence type="ECO:0000259" key="2">
    <source>
        <dbReference type="PROSITE" id="PS51096"/>
    </source>
</evidence>
<keyword evidence="1" id="KW-0808">Transferase</keyword>
<dbReference type="Pfam" id="PF03610">
    <property type="entry name" value="EIIA-man"/>
    <property type="match status" value="1"/>
</dbReference>
<dbReference type="PATRIC" id="fig|457404.5.peg.500"/>
<dbReference type="InterPro" id="IPR004701">
    <property type="entry name" value="PTS_EIIA_man-typ"/>
</dbReference>
<dbReference type="SUPFAM" id="SSF53062">
    <property type="entry name" value="PTS system fructose IIA component-like"/>
    <property type="match status" value="1"/>
</dbReference>
<name>H1PQS2_9FUSO</name>
<dbReference type="BioCyc" id="FSP457404-HMP:GTSQ-767-MONOMER"/>
<accession>H1PQS2</accession>
<dbReference type="InterPro" id="IPR051471">
    <property type="entry name" value="Bacterial_PTS_sugar_comp"/>
</dbReference>
<proteinExistence type="predicted"/>
<dbReference type="GO" id="GO:0016740">
    <property type="term" value="F:transferase activity"/>
    <property type="evidence" value="ECO:0007669"/>
    <property type="project" value="UniProtKB-KW"/>
</dbReference>